<name>A0A914RMJ6_PAREQ</name>
<dbReference type="AlphaFoldDB" id="A0A914RMJ6"/>
<evidence type="ECO:0000313" key="1">
    <source>
        <dbReference type="Proteomes" id="UP000887564"/>
    </source>
</evidence>
<reference evidence="2" key="1">
    <citation type="submission" date="2022-11" db="UniProtKB">
        <authorList>
            <consortium name="WormBaseParasite"/>
        </authorList>
    </citation>
    <scope>IDENTIFICATION</scope>
</reference>
<proteinExistence type="predicted"/>
<keyword evidence="1" id="KW-1185">Reference proteome</keyword>
<protein>
    <submittedName>
        <fullName evidence="2">Uncharacterized protein</fullName>
    </submittedName>
</protein>
<accession>A0A914RMJ6</accession>
<sequence length="72" mass="8279">MMVNDPSAFRLNMAAFECIISLNNFVECIVNLSDFSFNMITPLEKIQCYTQQTSTASSVQEQQFQNPMLNYK</sequence>
<evidence type="ECO:0000313" key="2">
    <source>
        <dbReference type="WBParaSite" id="PEQ_0000772901-mRNA-1"/>
    </source>
</evidence>
<dbReference type="WBParaSite" id="PEQ_0000772901-mRNA-1">
    <property type="protein sequence ID" value="PEQ_0000772901-mRNA-1"/>
    <property type="gene ID" value="PEQ_0000772901"/>
</dbReference>
<organism evidence="1 2">
    <name type="scientific">Parascaris equorum</name>
    <name type="common">Equine roundworm</name>
    <dbReference type="NCBI Taxonomy" id="6256"/>
    <lineage>
        <taxon>Eukaryota</taxon>
        <taxon>Metazoa</taxon>
        <taxon>Ecdysozoa</taxon>
        <taxon>Nematoda</taxon>
        <taxon>Chromadorea</taxon>
        <taxon>Rhabditida</taxon>
        <taxon>Spirurina</taxon>
        <taxon>Ascaridomorpha</taxon>
        <taxon>Ascaridoidea</taxon>
        <taxon>Ascarididae</taxon>
        <taxon>Parascaris</taxon>
    </lineage>
</organism>
<dbReference type="Proteomes" id="UP000887564">
    <property type="component" value="Unplaced"/>
</dbReference>